<protein>
    <submittedName>
        <fullName evidence="1">Uncharacterized protein</fullName>
    </submittedName>
</protein>
<organism evidence="1 2">
    <name type="scientific">Podarcis lilfordi</name>
    <name type="common">Lilford's wall lizard</name>
    <dbReference type="NCBI Taxonomy" id="74358"/>
    <lineage>
        <taxon>Eukaryota</taxon>
        <taxon>Metazoa</taxon>
        <taxon>Chordata</taxon>
        <taxon>Craniata</taxon>
        <taxon>Vertebrata</taxon>
        <taxon>Euteleostomi</taxon>
        <taxon>Lepidosauria</taxon>
        <taxon>Squamata</taxon>
        <taxon>Bifurcata</taxon>
        <taxon>Unidentata</taxon>
        <taxon>Episquamata</taxon>
        <taxon>Laterata</taxon>
        <taxon>Lacertibaenia</taxon>
        <taxon>Lacertidae</taxon>
        <taxon>Podarcis</taxon>
    </lineage>
</organism>
<sequence>MKVGTVKRSLLMGSRLHKSNLEQSRQEEQHSRGRFIIQEPLLGSGAARFLSTKLWRSSYVYKRRNAQFSLYYRAGGVAKVGGRSLSWAGCCFCTVAMQQVAGSSLACFPPVFHVGKAPRAR</sequence>
<dbReference type="Proteomes" id="UP001178461">
    <property type="component" value="Chromosome 3"/>
</dbReference>
<evidence type="ECO:0000313" key="1">
    <source>
        <dbReference type="EMBL" id="CAI5770168.1"/>
    </source>
</evidence>
<dbReference type="EMBL" id="OX395128">
    <property type="protein sequence ID" value="CAI5770168.1"/>
    <property type="molecule type" value="Genomic_DNA"/>
</dbReference>
<gene>
    <name evidence="1" type="ORF">PODLI_1B030880</name>
</gene>
<reference evidence="1" key="1">
    <citation type="submission" date="2022-12" db="EMBL/GenBank/DDBJ databases">
        <authorList>
            <person name="Alioto T."/>
            <person name="Alioto T."/>
            <person name="Gomez Garrido J."/>
        </authorList>
    </citation>
    <scope>NUCLEOTIDE SEQUENCE</scope>
</reference>
<keyword evidence="2" id="KW-1185">Reference proteome</keyword>
<accession>A0AA35P2R1</accession>
<proteinExistence type="predicted"/>
<name>A0AA35P2R1_9SAUR</name>
<dbReference type="AlphaFoldDB" id="A0AA35P2R1"/>
<evidence type="ECO:0000313" key="2">
    <source>
        <dbReference type="Proteomes" id="UP001178461"/>
    </source>
</evidence>